<comment type="similarity">
    <text evidence="1">Belongs to the NSRP1 family.</text>
</comment>
<dbReference type="PANTHER" id="PTHR10584:SF166">
    <property type="entry name" value="RIBOKINASE"/>
    <property type="match status" value="1"/>
</dbReference>
<keyword evidence="5" id="KW-0732">Signal</keyword>
<dbReference type="Gene3D" id="3.40.1190.20">
    <property type="match status" value="1"/>
</dbReference>
<reference evidence="8 9" key="1">
    <citation type="submission" date="2024-01" db="EMBL/GenBank/DDBJ databases">
        <title>A telomere-to-telomere, gap-free genome of sweet tea (Lithocarpus litseifolius).</title>
        <authorList>
            <person name="Zhou J."/>
        </authorList>
    </citation>
    <scope>NUCLEOTIDE SEQUENCE [LARGE SCALE GENOMIC DNA]</scope>
    <source>
        <strain evidence="8">Zhou-2022a</strain>
        <tissue evidence="8">Leaf</tissue>
    </source>
</reference>
<dbReference type="GO" id="GO:0000381">
    <property type="term" value="P:regulation of alternative mRNA splicing, via spliceosome"/>
    <property type="evidence" value="ECO:0007669"/>
    <property type="project" value="InterPro"/>
</dbReference>
<evidence type="ECO:0000313" key="9">
    <source>
        <dbReference type="Proteomes" id="UP001459277"/>
    </source>
</evidence>
<evidence type="ECO:0000256" key="3">
    <source>
        <dbReference type="ARBA" id="ARBA00022777"/>
    </source>
</evidence>
<evidence type="ECO:0000256" key="2">
    <source>
        <dbReference type="ARBA" id="ARBA00022679"/>
    </source>
</evidence>
<gene>
    <name evidence="8" type="ORF">SO802_032406</name>
</gene>
<evidence type="ECO:0000256" key="5">
    <source>
        <dbReference type="SAM" id="SignalP"/>
    </source>
</evidence>
<dbReference type="EMBL" id="JAZDWU010000011">
    <property type="protein sequence ID" value="KAK9987455.1"/>
    <property type="molecule type" value="Genomic_DNA"/>
</dbReference>
<keyword evidence="4" id="KW-0175">Coiled coil</keyword>
<dbReference type="GO" id="GO:0016301">
    <property type="term" value="F:kinase activity"/>
    <property type="evidence" value="ECO:0007669"/>
    <property type="project" value="UniProtKB-KW"/>
</dbReference>
<dbReference type="InterPro" id="IPR029056">
    <property type="entry name" value="Ribokinase-like"/>
</dbReference>
<comment type="caution">
    <text evidence="8">The sequence shown here is derived from an EMBL/GenBank/DDBJ whole genome shotgun (WGS) entry which is preliminary data.</text>
</comment>
<protein>
    <recommendedName>
        <fullName evidence="10">Carbohydrate kinase PfkB domain-containing protein</fullName>
    </recommendedName>
</protein>
<dbReference type="Pfam" id="PF09745">
    <property type="entry name" value="NSRP1_N"/>
    <property type="match status" value="1"/>
</dbReference>
<evidence type="ECO:0000256" key="1">
    <source>
        <dbReference type="ARBA" id="ARBA00010126"/>
    </source>
</evidence>
<evidence type="ECO:0000259" key="6">
    <source>
        <dbReference type="Pfam" id="PF00294"/>
    </source>
</evidence>
<dbReference type="SUPFAM" id="SSF53613">
    <property type="entry name" value="Ribokinase-like"/>
    <property type="match status" value="1"/>
</dbReference>
<dbReference type="PANTHER" id="PTHR10584">
    <property type="entry name" value="SUGAR KINASE"/>
    <property type="match status" value="1"/>
</dbReference>
<dbReference type="AlphaFoldDB" id="A0AAW2BNC1"/>
<name>A0AAW2BNC1_9ROSI</name>
<keyword evidence="9" id="KW-1185">Reference proteome</keyword>
<dbReference type="InterPro" id="IPR011611">
    <property type="entry name" value="PfkB_dom"/>
</dbReference>
<evidence type="ECO:0000256" key="4">
    <source>
        <dbReference type="ARBA" id="ARBA00023054"/>
    </source>
</evidence>
<accession>A0AAW2BNC1</accession>
<evidence type="ECO:0000259" key="7">
    <source>
        <dbReference type="Pfam" id="PF09745"/>
    </source>
</evidence>
<evidence type="ECO:0000313" key="8">
    <source>
        <dbReference type="EMBL" id="KAK9987455.1"/>
    </source>
</evidence>
<keyword evidence="3" id="KW-0418">Kinase</keyword>
<feature type="chain" id="PRO_5043856193" description="Carbohydrate kinase PfkB domain-containing protein" evidence="5">
    <location>
        <begin position="20"/>
        <end position="273"/>
    </location>
</feature>
<dbReference type="Proteomes" id="UP001459277">
    <property type="component" value="Unassembled WGS sequence"/>
</dbReference>
<organism evidence="8 9">
    <name type="scientific">Lithocarpus litseifolius</name>
    <dbReference type="NCBI Taxonomy" id="425828"/>
    <lineage>
        <taxon>Eukaryota</taxon>
        <taxon>Viridiplantae</taxon>
        <taxon>Streptophyta</taxon>
        <taxon>Embryophyta</taxon>
        <taxon>Tracheophyta</taxon>
        <taxon>Spermatophyta</taxon>
        <taxon>Magnoliopsida</taxon>
        <taxon>eudicotyledons</taxon>
        <taxon>Gunneridae</taxon>
        <taxon>Pentapetalae</taxon>
        <taxon>rosids</taxon>
        <taxon>fabids</taxon>
        <taxon>Fagales</taxon>
        <taxon>Fagaceae</taxon>
        <taxon>Lithocarpus</taxon>
    </lineage>
</organism>
<proteinExistence type="inferred from homology"/>
<dbReference type="Pfam" id="PF00294">
    <property type="entry name" value="PfkB"/>
    <property type="match status" value="1"/>
</dbReference>
<feature type="domain" description="Nuclear speckle splicing regulatory protein 1 N-terminal" evidence="7">
    <location>
        <begin position="41"/>
        <end position="89"/>
    </location>
</feature>
<dbReference type="InterPro" id="IPR018612">
    <property type="entry name" value="NSRP1_N"/>
</dbReference>
<sequence length="273" mass="30515">MRMMWRVIFLGKLARTSLSRTLRNSRRKPSKKNAKIYSVIERKNIRTREIAKERSQDDHLCADKDKFVTSAKKKKLEEQRKWIEEERCVNFERHRMMKVSGYLRKISLITADGSRELRSPYDSALMMIVTKRAAISTGVPVILDVGGMDALFPQELLDFIDILSPNESELDHLTGMATESFEQITQAVVKCHKMGVKQVLVKLGAKGSALSVEGEEPIKQPLISAPKVLDTTGARDTFTAAFVVALVEGKSRNESLKFSAAAASLCVQVKGAS</sequence>
<evidence type="ECO:0008006" key="10">
    <source>
        <dbReference type="Google" id="ProtNLM"/>
    </source>
</evidence>
<keyword evidence="2" id="KW-0808">Transferase</keyword>
<feature type="domain" description="Carbohydrate kinase PfkB" evidence="6">
    <location>
        <begin position="95"/>
        <end position="272"/>
    </location>
</feature>
<feature type="signal peptide" evidence="5">
    <location>
        <begin position="1"/>
        <end position="19"/>
    </location>
</feature>